<gene>
    <name evidence="3" type="ORF">HG15A2_26030</name>
</gene>
<evidence type="ECO:0000313" key="4">
    <source>
        <dbReference type="Proteomes" id="UP000319852"/>
    </source>
</evidence>
<proteinExistence type="predicted"/>
<name>A0A517MWM8_9BACT</name>
<feature type="chain" id="PRO_5021978478" description="Ice-binding protein C-terminal domain-containing protein" evidence="1">
    <location>
        <begin position="22"/>
        <end position="422"/>
    </location>
</feature>
<evidence type="ECO:0000256" key="1">
    <source>
        <dbReference type="SAM" id="SignalP"/>
    </source>
</evidence>
<dbReference type="AlphaFoldDB" id="A0A517MWM8"/>
<dbReference type="RefSeq" id="WP_218931919.1">
    <property type="nucleotide sequence ID" value="NZ_CP036263.1"/>
</dbReference>
<evidence type="ECO:0000259" key="2">
    <source>
        <dbReference type="Pfam" id="PF07589"/>
    </source>
</evidence>
<dbReference type="Proteomes" id="UP000319852">
    <property type="component" value="Chromosome"/>
</dbReference>
<dbReference type="InterPro" id="IPR013424">
    <property type="entry name" value="Ice-binding_C"/>
</dbReference>
<feature type="domain" description="Ice-binding protein C-terminal" evidence="2">
    <location>
        <begin position="400"/>
        <end position="422"/>
    </location>
</feature>
<reference evidence="3 4" key="1">
    <citation type="submission" date="2019-02" db="EMBL/GenBank/DDBJ databases">
        <title>Deep-cultivation of Planctomycetes and their phenomic and genomic characterization uncovers novel biology.</title>
        <authorList>
            <person name="Wiegand S."/>
            <person name="Jogler M."/>
            <person name="Boedeker C."/>
            <person name="Pinto D."/>
            <person name="Vollmers J."/>
            <person name="Rivas-Marin E."/>
            <person name="Kohn T."/>
            <person name="Peeters S.H."/>
            <person name="Heuer A."/>
            <person name="Rast P."/>
            <person name="Oberbeckmann S."/>
            <person name="Bunk B."/>
            <person name="Jeske O."/>
            <person name="Meyerdierks A."/>
            <person name="Storesund J.E."/>
            <person name="Kallscheuer N."/>
            <person name="Luecker S."/>
            <person name="Lage O.M."/>
            <person name="Pohl T."/>
            <person name="Merkel B.J."/>
            <person name="Hornburger P."/>
            <person name="Mueller R.-W."/>
            <person name="Bruemmer F."/>
            <person name="Labrenz M."/>
            <person name="Spormann A.M."/>
            <person name="Op den Camp H."/>
            <person name="Overmann J."/>
            <person name="Amann R."/>
            <person name="Jetten M.S.M."/>
            <person name="Mascher T."/>
            <person name="Medema M.H."/>
            <person name="Devos D.P."/>
            <person name="Kaster A.-K."/>
            <person name="Ovreas L."/>
            <person name="Rohde M."/>
            <person name="Galperin M.Y."/>
            <person name="Jogler C."/>
        </authorList>
    </citation>
    <scope>NUCLEOTIDE SEQUENCE [LARGE SCALE GENOMIC DNA]</scope>
    <source>
        <strain evidence="3 4">HG15A2</strain>
    </source>
</reference>
<organism evidence="3 4">
    <name type="scientific">Adhaeretor mobilis</name>
    <dbReference type="NCBI Taxonomy" id="1930276"/>
    <lineage>
        <taxon>Bacteria</taxon>
        <taxon>Pseudomonadati</taxon>
        <taxon>Planctomycetota</taxon>
        <taxon>Planctomycetia</taxon>
        <taxon>Pirellulales</taxon>
        <taxon>Lacipirellulaceae</taxon>
        <taxon>Adhaeretor</taxon>
    </lineage>
</organism>
<accession>A0A517MWM8</accession>
<sequence length="422" mass="42688" precursor="true">MNKPTYSLLIAAIASALISIAPITDVQAQLNDGVPSDPGLFGTVYNFPADADPTGHFGDVTGATLTQINFNAGSAIGGNGRDYNYVEANLYAGSELNYGQDFFNSEVNLISGTILGTVDIDANSTLNMSGGFIGTSSNVFGTAHISAGVVSQHMDAEDGSVFTITGGDLGSNFDAKAGSVVNISGASTMFGTLWEFESGSNVTVSGGMFSLNGKISGTASVNISGGSFGTNLIVTSNDLAIAGGDFSQVLAKNGSVVNIGGGDFGANFSAESGSEVVVNGGSFGNGFNPNAGSVVTITGGEFDDFFTNDGTTSISGGTFDASHIFRSSGDTNFTGTAFFIDGVPIAGSGLQPITDRGGAKLTGILQDGSSIDVDLFATGIQVDERDTRDFFSGGLTVTIVPEPGSLALLGLSGLALAVVRRR</sequence>
<evidence type="ECO:0000313" key="3">
    <source>
        <dbReference type="EMBL" id="QDS99281.1"/>
    </source>
</evidence>
<dbReference type="EMBL" id="CP036263">
    <property type="protein sequence ID" value="QDS99281.1"/>
    <property type="molecule type" value="Genomic_DNA"/>
</dbReference>
<keyword evidence="4" id="KW-1185">Reference proteome</keyword>
<keyword evidence="1" id="KW-0732">Signal</keyword>
<dbReference type="KEGG" id="amob:HG15A2_26030"/>
<dbReference type="Pfam" id="PF07589">
    <property type="entry name" value="PEP-CTERM"/>
    <property type="match status" value="1"/>
</dbReference>
<protein>
    <recommendedName>
        <fullName evidence="2">Ice-binding protein C-terminal domain-containing protein</fullName>
    </recommendedName>
</protein>
<feature type="signal peptide" evidence="1">
    <location>
        <begin position="1"/>
        <end position="21"/>
    </location>
</feature>
<dbReference type="NCBIfam" id="TIGR02595">
    <property type="entry name" value="PEP_CTERM"/>
    <property type="match status" value="1"/>
</dbReference>